<name>A0AAD4IEZ9_9PLEO</name>
<protein>
    <submittedName>
        <fullName evidence="2">Uncharacterized protein</fullName>
    </submittedName>
</protein>
<evidence type="ECO:0000256" key="1">
    <source>
        <dbReference type="SAM" id="MobiDB-lite"/>
    </source>
</evidence>
<reference evidence="2" key="1">
    <citation type="submission" date="2021-07" db="EMBL/GenBank/DDBJ databases">
        <title>Genome Resource of American Ginseng Black Spot Pathogen Alternaria panax.</title>
        <authorList>
            <person name="Qiu C."/>
            <person name="Wang W."/>
            <person name="Liu Z."/>
        </authorList>
    </citation>
    <scope>NUCLEOTIDE SEQUENCE</scope>
    <source>
        <strain evidence="2">BNCC115425</strain>
    </source>
</reference>
<comment type="caution">
    <text evidence="2">The sequence shown here is derived from an EMBL/GenBank/DDBJ whole genome shotgun (WGS) entry which is preliminary data.</text>
</comment>
<organism evidence="2 3">
    <name type="scientific">Alternaria panax</name>
    <dbReference type="NCBI Taxonomy" id="48097"/>
    <lineage>
        <taxon>Eukaryota</taxon>
        <taxon>Fungi</taxon>
        <taxon>Dikarya</taxon>
        <taxon>Ascomycota</taxon>
        <taxon>Pezizomycotina</taxon>
        <taxon>Dothideomycetes</taxon>
        <taxon>Pleosporomycetidae</taxon>
        <taxon>Pleosporales</taxon>
        <taxon>Pleosporineae</taxon>
        <taxon>Pleosporaceae</taxon>
        <taxon>Alternaria</taxon>
        <taxon>Alternaria sect. Panax</taxon>
    </lineage>
</organism>
<keyword evidence="3" id="KW-1185">Reference proteome</keyword>
<sequence>MRRKLPIAQGNKAHVHSRDTGSGAAARAKRDACVGQHVQAKAFALDALELEIVPELDHDIITTSSDRTREMLA</sequence>
<proteinExistence type="predicted"/>
<evidence type="ECO:0000313" key="3">
    <source>
        <dbReference type="Proteomes" id="UP001199106"/>
    </source>
</evidence>
<dbReference type="Proteomes" id="UP001199106">
    <property type="component" value="Unassembled WGS sequence"/>
</dbReference>
<dbReference type="EMBL" id="JAANER010000002">
    <property type="protein sequence ID" value="KAG9193518.1"/>
    <property type="molecule type" value="Genomic_DNA"/>
</dbReference>
<dbReference type="AlphaFoldDB" id="A0AAD4IEZ9"/>
<feature type="region of interest" description="Disordered" evidence="1">
    <location>
        <begin position="1"/>
        <end position="27"/>
    </location>
</feature>
<evidence type="ECO:0000313" key="2">
    <source>
        <dbReference type="EMBL" id="KAG9193518.1"/>
    </source>
</evidence>
<accession>A0AAD4IEZ9</accession>
<gene>
    <name evidence="2" type="ORF">G6011_03553</name>
</gene>